<reference evidence="3" key="1">
    <citation type="journal article" date="2019" name="Int. J. Syst. Evol. Microbiol.">
        <title>The Global Catalogue of Microorganisms (GCM) 10K type strain sequencing project: providing services to taxonomists for standard genome sequencing and annotation.</title>
        <authorList>
            <consortium name="The Broad Institute Genomics Platform"/>
            <consortium name="The Broad Institute Genome Sequencing Center for Infectious Disease"/>
            <person name="Wu L."/>
            <person name="Ma J."/>
        </authorList>
    </citation>
    <scope>NUCLEOTIDE SEQUENCE [LARGE SCALE GENOMIC DNA]</scope>
    <source>
        <strain evidence="3">JCM 6833</strain>
    </source>
</reference>
<feature type="transmembrane region" description="Helical" evidence="1">
    <location>
        <begin position="228"/>
        <end position="246"/>
    </location>
</feature>
<dbReference type="EMBL" id="BAAATD010000031">
    <property type="protein sequence ID" value="GAA2639806.1"/>
    <property type="molecule type" value="Genomic_DNA"/>
</dbReference>
<protein>
    <submittedName>
        <fullName evidence="2">DUF4184 family protein</fullName>
    </submittedName>
</protein>
<gene>
    <name evidence="2" type="ORF">GCM10010411_95130</name>
</gene>
<comment type="caution">
    <text evidence="2">The sequence shown here is derived from an EMBL/GenBank/DDBJ whole genome shotgun (WGS) entry which is preliminary data.</text>
</comment>
<keyword evidence="3" id="KW-1185">Reference proteome</keyword>
<evidence type="ECO:0000256" key="1">
    <source>
        <dbReference type="SAM" id="Phobius"/>
    </source>
</evidence>
<evidence type="ECO:0000313" key="3">
    <source>
        <dbReference type="Proteomes" id="UP001501509"/>
    </source>
</evidence>
<dbReference type="Pfam" id="PF13803">
    <property type="entry name" value="DUF4184"/>
    <property type="match status" value="1"/>
</dbReference>
<keyword evidence="1" id="KW-0472">Membrane</keyword>
<feature type="transmembrane region" description="Helical" evidence="1">
    <location>
        <begin position="184"/>
        <end position="208"/>
    </location>
</feature>
<proteinExistence type="predicted"/>
<keyword evidence="1" id="KW-0812">Transmembrane</keyword>
<dbReference type="Proteomes" id="UP001501509">
    <property type="component" value="Unassembled WGS sequence"/>
</dbReference>
<dbReference type="InterPro" id="IPR025238">
    <property type="entry name" value="DUF4184"/>
</dbReference>
<keyword evidence="1" id="KW-1133">Transmembrane helix</keyword>
<sequence length="262" mass="28122">MPFTMSHSAAVIPLARGPLVPSALVVGSMVPDVPYFLGMAALRGATHVPVGLVTIDLALGIIVFVAFHVMWKRPLLALTPGWAHARLAGPAHGFRRSMIKWVPLSIVVGAATHLLWDAFTHEHHSFAGALPWLLTTSWGGLALNRWLQYASGVLGAVAVMWWLARWIRTAPIMENAPERLPGRVAWTVVGALTLSTCGGALLGAVTLINQPDVPRTFHMTLVSGVEGGIAGFGLSLTLYGLVWTLATRRRNLSRVLAGRADE</sequence>
<feature type="transmembrane region" description="Helical" evidence="1">
    <location>
        <begin position="146"/>
        <end position="164"/>
    </location>
</feature>
<name>A0ABP6DAH9_9ACTN</name>
<evidence type="ECO:0000313" key="2">
    <source>
        <dbReference type="EMBL" id="GAA2639806.1"/>
    </source>
</evidence>
<organism evidence="2 3">
    <name type="scientific">Actinomadura fulvescens</name>
    <dbReference type="NCBI Taxonomy" id="46160"/>
    <lineage>
        <taxon>Bacteria</taxon>
        <taxon>Bacillati</taxon>
        <taxon>Actinomycetota</taxon>
        <taxon>Actinomycetes</taxon>
        <taxon>Streptosporangiales</taxon>
        <taxon>Thermomonosporaceae</taxon>
        <taxon>Actinomadura</taxon>
    </lineage>
</organism>
<accession>A0ABP6DAH9</accession>
<dbReference type="RefSeq" id="WP_344549409.1">
    <property type="nucleotide sequence ID" value="NZ_BAAATD010000031.1"/>
</dbReference>
<feature type="transmembrane region" description="Helical" evidence="1">
    <location>
        <begin position="51"/>
        <end position="71"/>
    </location>
</feature>